<name>A0ABN1ETK2_9PROT</name>
<feature type="region of interest" description="Disordered" evidence="4">
    <location>
        <begin position="81"/>
        <end position="101"/>
    </location>
</feature>
<gene>
    <name evidence="5" type="ORF">GCM10009416_10920</name>
</gene>
<dbReference type="PROSITE" id="PS50088">
    <property type="entry name" value="ANK_REPEAT"/>
    <property type="match status" value="1"/>
</dbReference>
<feature type="repeat" description="ANK" evidence="3">
    <location>
        <begin position="37"/>
        <end position="69"/>
    </location>
</feature>
<accession>A0ABN1ETK2</accession>
<keyword evidence="1" id="KW-0677">Repeat</keyword>
<dbReference type="InterPro" id="IPR036770">
    <property type="entry name" value="Ankyrin_rpt-contain_sf"/>
</dbReference>
<dbReference type="SUPFAM" id="SSF48403">
    <property type="entry name" value="Ankyrin repeat"/>
    <property type="match status" value="1"/>
</dbReference>
<evidence type="ECO:0000256" key="4">
    <source>
        <dbReference type="SAM" id="MobiDB-lite"/>
    </source>
</evidence>
<dbReference type="PROSITE" id="PS50297">
    <property type="entry name" value="ANK_REP_REGION"/>
    <property type="match status" value="1"/>
</dbReference>
<evidence type="ECO:0000256" key="2">
    <source>
        <dbReference type="ARBA" id="ARBA00023043"/>
    </source>
</evidence>
<evidence type="ECO:0000313" key="5">
    <source>
        <dbReference type="EMBL" id="GAA0574017.1"/>
    </source>
</evidence>
<dbReference type="InterPro" id="IPR002110">
    <property type="entry name" value="Ankyrin_rpt"/>
</dbReference>
<dbReference type="EMBL" id="BAAAFZ010000008">
    <property type="protein sequence ID" value="GAA0574017.1"/>
    <property type="molecule type" value="Genomic_DNA"/>
</dbReference>
<protein>
    <recommendedName>
        <fullName evidence="7">Ankyrin repeat domain-containing protein</fullName>
    </recommendedName>
</protein>
<dbReference type="Proteomes" id="UP001501588">
    <property type="component" value="Unassembled WGS sequence"/>
</dbReference>
<dbReference type="RefSeq" id="WP_343894143.1">
    <property type="nucleotide sequence ID" value="NZ_BAAAFZ010000008.1"/>
</dbReference>
<organism evidence="5 6">
    <name type="scientific">Craurococcus roseus</name>
    <dbReference type="NCBI Taxonomy" id="77585"/>
    <lineage>
        <taxon>Bacteria</taxon>
        <taxon>Pseudomonadati</taxon>
        <taxon>Pseudomonadota</taxon>
        <taxon>Alphaproteobacteria</taxon>
        <taxon>Acetobacterales</taxon>
        <taxon>Acetobacteraceae</taxon>
        <taxon>Craurococcus</taxon>
    </lineage>
</organism>
<evidence type="ECO:0000256" key="1">
    <source>
        <dbReference type="ARBA" id="ARBA00022737"/>
    </source>
</evidence>
<proteinExistence type="predicted"/>
<dbReference type="PANTHER" id="PTHR24124">
    <property type="entry name" value="ANKYRIN REPEAT FAMILY A"/>
    <property type="match status" value="1"/>
</dbReference>
<comment type="caution">
    <text evidence="5">The sequence shown here is derived from an EMBL/GenBank/DDBJ whole genome shotgun (WGS) entry which is preliminary data.</text>
</comment>
<dbReference type="Gene3D" id="1.25.40.20">
    <property type="entry name" value="Ankyrin repeat-containing domain"/>
    <property type="match status" value="1"/>
</dbReference>
<dbReference type="SMART" id="SM00248">
    <property type="entry name" value="ANK"/>
    <property type="match status" value="1"/>
</dbReference>
<evidence type="ECO:0000313" key="6">
    <source>
        <dbReference type="Proteomes" id="UP001501588"/>
    </source>
</evidence>
<keyword evidence="2 3" id="KW-0040">ANK repeat</keyword>
<sequence length="101" mass="10550">MPERAHSLLAAVRGGDATALRRLASEAPGRLDEAGEDGRTPLMLAASTGAEEMVALLLELGADAARRDGQGRTAADLAFENGHADLGQRLGPDAEADRFLR</sequence>
<keyword evidence="6" id="KW-1185">Reference proteome</keyword>
<reference evidence="5 6" key="1">
    <citation type="journal article" date="2019" name="Int. J. Syst. Evol. Microbiol.">
        <title>The Global Catalogue of Microorganisms (GCM) 10K type strain sequencing project: providing services to taxonomists for standard genome sequencing and annotation.</title>
        <authorList>
            <consortium name="The Broad Institute Genomics Platform"/>
            <consortium name="The Broad Institute Genome Sequencing Center for Infectious Disease"/>
            <person name="Wu L."/>
            <person name="Ma J."/>
        </authorList>
    </citation>
    <scope>NUCLEOTIDE SEQUENCE [LARGE SCALE GENOMIC DNA]</scope>
    <source>
        <strain evidence="5 6">JCM 9933</strain>
    </source>
</reference>
<dbReference type="Pfam" id="PF12796">
    <property type="entry name" value="Ank_2"/>
    <property type="match status" value="1"/>
</dbReference>
<evidence type="ECO:0000256" key="3">
    <source>
        <dbReference type="PROSITE-ProRule" id="PRU00023"/>
    </source>
</evidence>
<evidence type="ECO:0008006" key="7">
    <source>
        <dbReference type="Google" id="ProtNLM"/>
    </source>
</evidence>
<dbReference type="PANTHER" id="PTHR24124:SF14">
    <property type="entry name" value="CHROMOSOME UNDETERMINED SCAFFOLD_25, WHOLE GENOME SHOTGUN SEQUENCE"/>
    <property type="match status" value="1"/>
</dbReference>